<sequence>MKIHHYTAIFQKEPEEGYTVIVPALKGCVTYGKTIEEAAEAAQEAIESYLGSLAKDGEKPPKDISFVSMIDVPASAISNYA</sequence>
<name>A0A0G1FRV4_9BACT</name>
<dbReference type="PANTHER" id="PTHR34504:SF2">
    <property type="entry name" value="UPF0150 PROTEIN SSL0259"/>
    <property type="match status" value="1"/>
</dbReference>
<dbReference type="InterPro" id="IPR051404">
    <property type="entry name" value="TA_system_antitoxin"/>
</dbReference>
<gene>
    <name evidence="2" type="ORF">UV73_C0005G0033</name>
</gene>
<dbReference type="InterPro" id="IPR035069">
    <property type="entry name" value="TTHA1013/TTHA0281-like"/>
</dbReference>
<comment type="caution">
    <text evidence="2">The sequence shown here is derived from an EMBL/GenBank/DDBJ whole genome shotgun (WGS) entry which is preliminary data.</text>
</comment>
<reference evidence="2 3" key="1">
    <citation type="journal article" date="2015" name="Nature">
        <title>rRNA introns, odd ribosomes, and small enigmatic genomes across a large radiation of phyla.</title>
        <authorList>
            <person name="Brown C.T."/>
            <person name="Hug L.A."/>
            <person name="Thomas B.C."/>
            <person name="Sharon I."/>
            <person name="Castelle C.J."/>
            <person name="Singh A."/>
            <person name="Wilkins M.J."/>
            <person name="Williams K.H."/>
            <person name="Banfield J.F."/>
        </authorList>
    </citation>
    <scope>NUCLEOTIDE SEQUENCE [LARGE SCALE GENOMIC DNA]</scope>
</reference>
<evidence type="ECO:0000259" key="1">
    <source>
        <dbReference type="Pfam" id="PF15919"/>
    </source>
</evidence>
<dbReference type="InterPro" id="IPR031807">
    <property type="entry name" value="HicB-like"/>
</dbReference>
<proteinExistence type="predicted"/>
<organism evidence="2 3">
    <name type="scientific">Candidatus Gottesmanbacteria bacterium GW2011_GWA2_43_14</name>
    <dbReference type="NCBI Taxonomy" id="1618443"/>
    <lineage>
        <taxon>Bacteria</taxon>
        <taxon>Candidatus Gottesmaniibacteriota</taxon>
    </lineage>
</organism>
<evidence type="ECO:0000313" key="2">
    <source>
        <dbReference type="EMBL" id="KKS97756.1"/>
    </source>
</evidence>
<dbReference type="Pfam" id="PF15919">
    <property type="entry name" value="HicB_lk_antitox"/>
    <property type="match status" value="1"/>
</dbReference>
<feature type="domain" description="HicB-like antitoxin of toxin-antitoxin system" evidence="1">
    <location>
        <begin position="6"/>
        <end position="67"/>
    </location>
</feature>
<dbReference type="SUPFAM" id="SSF143100">
    <property type="entry name" value="TTHA1013/TTHA0281-like"/>
    <property type="match status" value="1"/>
</dbReference>
<accession>A0A0G1FRV4</accession>
<dbReference type="Proteomes" id="UP000034894">
    <property type="component" value="Unassembled WGS sequence"/>
</dbReference>
<dbReference type="PANTHER" id="PTHR34504">
    <property type="entry name" value="ANTITOXIN HICB"/>
    <property type="match status" value="1"/>
</dbReference>
<protein>
    <recommendedName>
        <fullName evidence="1">HicB-like antitoxin of toxin-antitoxin system domain-containing protein</fullName>
    </recommendedName>
</protein>
<dbReference type="EMBL" id="LCFP01000005">
    <property type="protein sequence ID" value="KKS97756.1"/>
    <property type="molecule type" value="Genomic_DNA"/>
</dbReference>
<dbReference type="STRING" id="1618443.UV73_C0005G0033"/>
<dbReference type="Gene3D" id="3.30.160.250">
    <property type="match status" value="1"/>
</dbReference>
<dbReference type="AlphaFoldDB" id="A0A0G1FRV4"/>
<evidence type="ECO:0000313" key="3">
    <source>
        <dbReference type="Proteomes" id="UP000034894"/>
    </source>
</evidence>